<evidence type="ECO:0000256" key="1">
    <source>
        <dbReference type="SAM" id="MobiDB-lite"/>
    </source>
</evidence>
<dbReference type="GeneID" id="96303653"/>
<dbReference type="RefSeq" id="WP_093892142.1">
    <property type="nucleotide sequence ID" value="NZ_FOQY01000058.1"/>
</dbReference>
<evidence type="ECO:0000313" key="2">
    <source>
        <dbReference type="EMBL" id="SFL13627.1"/>
    </source>
</evidence>
<organism evidence="2 3">
    <name type="scientific">Streptosporangium canum</name>
    <dbReference type="NCBI Taxonomy" id="324952"/>
    <lineage>
        <taxon>Bacteria</taxon>
        <taxon>Bacillati</taxon>
        <taxon>Actinomycetota</taxon>
        <taxon>Actinomycetes</taxon>
        <taxon>Streptosporangiales</taxon>
        <taxon>Streptosporangiaceae</taxon>
        <taxon>Streptosporangium</taxon>
    </lineage>
</organism>
<proteinExistence type="predicted"/>
<accession>A0A1I4F9S3</accession>
<protein>
    <submittedName>
        <fullName evidence="2">Uncharacterized protein</fullName>
    </submittedName>
</protein>
<sequence>MAGDRFTTQVNAATAPTHTGSGDQTNNFIQSAAASLKAADPRWVSRDYLDWLNPRFVPPPHFGEAQHRFENSGIVVVSGESGNGRRTAALMLLSNWRGEPETGTIRSLPDSIEELNETEDISSWEDGDRILADLSTADPSEYKPLQERLSSYRAKLREYRACLVVVVPAERLPLLLPEFDSLVVRVGSPSGMRVFQRYLRVEGITYTAEEIDAAELGRHVASCSMWDVAKLASIVLEAKRSQHGRGGFTEWCREAITALSDRDNEIVDNIKKLRDGGQRALLLSAGLLSGASADAVEYTAGILLTASGRPEEDPAFERPDLAERFRDLNLTREEGIVRFKGLAYDQAIRRYFWDNFPRLRDSFREAVARVVESGELQSPQSLELVSRFADQCLRTNRPNDLDQLAFRWALKESLLPFAARALECGLLAPRHARRFRRQIYGWVTGPEPDPWFGWVLVRVCADIMAQQYPEQAQIRLLHLSRHSSPLVSARAQDALCEQAERSRRFYRRLLDRLTLNGRRGWSDGETATFLKASDPEKLITRPRGQVAPLEDRRVRAGLSTCWAVLLAQRPRDEWMERLHTWLDQLNTAPMRKHFMNILIAAIRGDDRSSALLYLEVHARSSRQPTDSAKTFLQAIDAAQGITFTAQEGPDEHRQ</sequence>
<evidence type="ECO:0000313" key="3">
    <source>
        <dbReference type="Proteomes" id="UP000199111"/>
    </source>
</evidence>
<dbReference type="Proteomes" id="UP000199111">
    <property type="component" value="Unassembled WGS sequence"/>
</dbReference>
<name>A0A1I4F9S3_9ACTN</name>
<reference evidence="3" key="1">
    <citation type="submission" date="2016-10" db="EMBL/GenBank/DDBJ databases">
        <authorList>
            <person name="Varghese N."/>
            <person name="Submissions S."/>
        </authorList>
    </citation>
    <scope>NUCLEOTIDE SEQUENCE [LARGE SCALE GENOMIC DNA]</scope>
    <source>
        <strain evidence="3">CGMCC 4.2126</strain>
    </source>
</reference>
<dbReference type="AlphaFoldDB" id="A0A1I4F9S3"/>
<keyword evidence="3" id="KW-1185">Reference proteome</keyword>
<feature type="region of interest" description="Disordered" evidence="1">
    <location>
        <begin position="1"/>
        <end position="26"/>
    </location>
</feature>
<dbReference type="EMBL" id="FOQY01000058">
    <property type="protein sequence ID" value="SFL13627.1"/>
    <property type="molecule type" value="Genomic_DNA"/>
</dbReference>
<gene>
    <name evidence="2" type="ORF">SAMN05216275_15820</name>
</gene>